<dbReference type="Gene3D" id="3.30.160.160">
    <property type="entry name" value="YegP-like"/>
    <property type="match status" value="1"/>
</dbReference>
<dbReference type="Proteomes" id="UP000540412">
    <property type="component" value="Unassembled WGS sequence"/>
</dbReference>
<reference evidence="2 3" key="1">
    <citation type="submission" date="2020-08" db="EMBL/GenBank/DDBJ databases">
        <title>Sequencing the genomes of 1000 actinobacteria strains.</title>
        <authorList>
            <person name="Klenk H.-P."/>
        </authorList>
    </citation>
    <scope>NUCLEOTIDE SEQUENCE [LARGE SCALE GENOMIC DNA]</scope>
    <source>
        <strain evidence="2 3">DSM 43582</strain>
    </source>
</reference>
<feature type="domain" description="DUF1508" evidence="1">
    <location>
        <begin position="11"/>
        <end position="58"/>
    </location>
</feature>
<evidence type="ECO:0000313" key="3">
    <source>
        <dbReference type="Proteomes" id="UP000540412"/>
    </source>
</evidence>
<proteinExistence type="predicted"/>
<dbReference type="InterPro" id="IPR010879">
    <property type="entry name" value="DUF1508"/>
</dbReference>
<dbReference type="InterPro" id="IPR051141">
    <property type="entry name" value="UPF0339_domain"/>
</dbReference>
<dbReference type="Pfam" id="PF07411">
    <property type="entry name" value="DUF1508"/>
    <property type="match status" value="1"/>
</dbReference>
<sequence length="61" mass="6499">MMAAKFEIFPDASQKVRWRLKAGNGEIIAQSQAYESKAAAEKGIQSVKTNAATATIADLTA</sequence>
<name>A0A7W9UKY3_9NOCA</name>
<evidence type="ECO:0000259" key="1">
    <source>
        <dbReference type="Pfam" id="PF07411"/>
    </source>
</evidence>
<organism evidence="2 3">
    <name type="scientific">Nocardia transvalensis</name>
    <dbReference type="NCBI Taxonomy" id="37333"/>
    <lineage>
        <taxon>Bacteria</taxon>
        <taxon>Bacillati</taxon>
        <taxon>Actinomycetota</taxon>
        <taxon>Actinomycetes</taxon>
        <taxon>Mycobacteriales</taxon>
        <taxon>Nocardiaceae</taxon>
        <taxon>Nocardia</taxon>
    </lineage>
</organism>
<accession>A0A7W9UKY3</accession>
<protein>
    <recommendedName>
        <fullName evidence="1">DUF1508 domain-containing protein</fullName>
    </recommendedName>
</protein>
<gene>
    <name evidence="2" type="ORF">BJY24_005714</name>
</gene>
<dbReference type="SUPFAM" id="SSF160113">
    <property type="entry name" value="YegP-like"/>
    <property type="match status" value="1"/>
</dbReference>
<dbReference type="InterPro" id="IPR036913">
    <property type="entry name" value="YegP-like_sf"/>
</dbReference>
<dbReference type="PANTHER" id="PTHR40606">
    <property type="match status" value="1"/>
</dbReference>
<dbReference type="PANTHER" id="PTHR40606:SF1">
    <property type="entry name" value="UPF0339 PROTEIN YEGP"/>
    <property type="match status" value="1"/>
</dbReference>
<keyword evidence="3" id="KW-1185">Reference proteome</keyword>
<evidence type="ECO:0000313" key="2">
    <source>
        <dbReference type="EMBL" id="MBB5916802.1"/>
    </source>
</evidence>
<comment type="caution">
    <text evidence="2">The sequence shown here is derived from an EMBL/GenBank/DDBJ whole genome shotgun (WGS) entry which is preliminary data.</text>
</comment>
<dbReference type="AlphaFoldDB" id="A0A7W9UKY3"/>
<dbReference type="EMBL" id="JACHIT010000002">
    <property type="protein sequence ID" value="MBB5916802.1"/>
    <property type="molecule type" value="Genomic_DNA"/>
</dbReference>